<organism evidence="1 2">
    <name type="scientific">Rhodopseudomonas palustris</name>
    <dbReference type="NCBI Taxonomy" id="1076"/>
    <lineage>
        <taxon>Bacteria</taxon>
        <taxon>Pseudomonadati</taxon>
        <taxon>Pseudomonadota</taxon>
        <taxon>Alphaproteobacteria</taxon>
        <taxon>Hyphomicrobiales</taxon>
        <taxon>Nitrobacteraceae</taxon>
        <taxon>Rhodopseudomonas</taxon>
    </lineage>
</organism>
<evidence type="ECO:0000313" key="2">
    <source>
        <dbReference type="Proteomes" id="UP000032515"/>
    </source>
</evidence>
<reference evidence="1 2" key="1">
    <citation type="submission" date="2014-11" db="EMBL/GenBank/DDBJ databases">
        <title>Genomics and ecophysiology of heterotrophic nitrogen fixing bacteria isolated from estuarine surface water.</title>
        <authorList>
            <person name="Bentzon-Tilia M."/>
            <person name="Severin I."/>
            <person name="Hansen L.H."/>
            <person name="Riemann L."/>
        </authorList>
    </citation>
    <scope>NUCLEOTIDE SEQUENCE [LARGE SCALE GENOMIC DNA]</scope>
    <source>
        <strain evidence="1 2">BAL398</strain>
    </source>
</reference>
<proteinExistence type="predicted"/>
<name>A0A0D7F4X5_RHOPL</name>
<dbReference type="PATRIC" id="fig|1076.23.peg.4530"/>
<dbReference type="Proteomes" id="UP000032515">
    <property type="component" value="Unassembled WGS sequence"/>
</dbReference>
<dbReference type="EMBL" id="JXXE01000035">
    <property type="protein sequence ID" value="KIZ47840.1"/>
    <property type="molecule type" value="Genomic_DNA"/>
</dbReference>
<comment type="caution">
    <text evidence="1">The sequence shown here is derived from an EMBL/GenBank/DDBJ whole genome shotgun (WGS) entry which is preliminary data.</text>
</comment>
<sequence>MTEIDFDTPNYIVPAIPGIVDPDALQRKVEANIAQVPGLALRLQRWGDTDAAAEGKRNMNQERIAELKVPRGESIQRIAYLQRHIVPGGKSTPDIDAEIAAETAKVKTLDAEIARLQAANKVAFVSPLRRVLSAIDKATGDLIAHQNEVTVPAGSTPIAELDKRISAIENRRAKIADLRATTPTLAELLSGADADLERQRAKRESPNVAALFNMRARGWTQGLDQNLKVFSFGEIKWPTLRVFDGIDFADAPDTDALIRHVFHDQIRAYIHDQIKAKFDESKAMPAAKRNAAIAALEAEIFELQYEAGAFAATAEADGAAVRYPTDMDPLAIIGFKELPRVARPTGKSRQIVDEYHPIEPV</sequence>
<accession>A0A0D7F4X5</accession>
<dbReference type="RefSeq" id="WP_044405138.1">
    <property type="nucleotide sequence ID" value="NZ_JXXE01000035.1"/>
</dbReference>
<protein>
    <submittedName>
        <fullName evidence="1">Uncharacterized protein</fullName>
    </submittedName>
</protein>
<evidence type="ECO:0000313" key="1">
    <source>
        <dbReference type="EMBL" id="KIZ47840.1"/>
    </source>
</evidence>
<gene>
    <name evidence="1" type="ORF">OO17_02165</name>
</gene>
<dbReference type="AlphaFoldDB" id="A0A0D7F4X5"/>